<accession>A0ACC3SM57</accession>
<evidence type="ECO:0000313" key="1">
    <source>
        <dbReference type="EMBL" id="KAK8219237.1"/>
    </source>
</evidence>
<comment type="caution">
    <text evidence="1">The sequence shown here is derived from an EMBL/GenBank/DDBJ whole genome shotgun (WGS) entry which is preliminary data.</text>
</comment>
<organism evidence="1 2">
    <name type="scientific">Zalaria obscura</name>
    <dbReference type="NCBI Taxonomy" id="2024903"/>
    <lineage>
        <taxon>Eukaryota</taxon>
        <taxon>Fungi</taxon>
        <taxon>Dikarya</taxon>
        <taxon>Ascomycota</taxon>
        <taxon>Pezizomycotina</taxon>
        <taxon>Dothideomycetes</taxon>
        <taxon>Dothideomycetidae</taxon>
        <taxon>Dothideales</taxon>
        <taxon>Zalariaceae</taxon>
        <taxon>Zalaria</taxon>
    </lineage>
</organism>
<dbReference type="EMBL" id="JAMKPW020000004">
    <property type="protein sequence ID" value="KAK8219237.1"/>
    <property type="molecule type" value="Genomic_DNA"/>
</dbReference>
<keyword evidence="2" id="KW-1185">Reference proteome</keyword>
<name>A0ACC3SM57_9PEZI</name>
<protein>
    <submittedName>
        <fullName evidence="1">Uncharacterized protein</fullName>
    </submittedName>
</protein>
<proteinExistence type="predicted"/>
<evidence type="ECO:0000313" key="2">
    <source>
        <dbReference type="Proteomes" id="UP001320706"/>
    </source>
</evidence>
<dbReference type="Proteomes" id="UP001320706">
    <property type="component" value="Unassembled WGS sequence"/>
</dbReference>
<sequence>MVHLSRCFNATTKSLLSSYARVGAPAIDQSSRVTRAVHLRRHHDVRLKETRCVITGASRGIGKAIAVALARSHASCLLIGRDETALNATLSDCNAASSETSSTAVSHSVNTGDVSSYDFWQSLKLPGDRVDILINAAGITHSSLFLRESPGSMERIVQTNLMGTMWATMTPQAREEALSKIPLKRFGSAEEIAEAAIFLAANSYANNCVINLDGGLSATVSALEYSRLDAC</sequence>
<gene>
    <name evidence="1" type="ORF">M8818_000970</name>
</gene>
<reference evidence="1" key="1">
    <citation type="submission" date="2024-02" db="EMBL/GenBank/DDBJ databases">
        <title>Metagenome Assembled Genome of Zalaria obscura JY119.</title>
        <authorList>
            <person name="Vighnesh L."/>
            <person name="Jagadeeshwari U."/>
            <person name="Venkata Ramana C."/>
            <person name="Sasikala C."/>
        </authorList>
    </citation>
    <scope>NUCLEOTIDE SEQUENCE</scope>
    <source>
        <strain evidence="1">JY119</strain>
    </source>
</reference>